<feature type="domain" description="ChlI/MoxR AAA lid" evidence="5">
    <location>
        <begin position="248"/>
        <end position="316"/>
    </location>
</feature>
<dbReference type="Pfam" id="PF17863">
    <property type="entry name" value="AAA_lid_2"/>
    <property type="match status" value="1"/>
</dbReference>
<dbReference type="Gene3D" id="1.10.8.80">
    <property type="entry name" value="Magnesium chelatase subunit I, C-Terminal domain"/>
    <property type="match status" value="1"/>
</dbReference>
<sequence length="320" mass="35626">MKYSSDVEAAEAMKVAYEKIRSEIGNVIIGQDEVVKRLLTAIFCQGHCLLVGVPGLAKTLLIQTIASSLDLNFNRIQFTPDLMPSDILGSETLDQNRNFKFIKGPVFANIILADEINRTPPKTQSALLEAMQEYSVTIAGVKHSLDRPFFVLATQNPIEQEGTYPLPEAQLDRFMFMIQLDYPSYAEEVNIVKNTTNDVRYQVQKVVSAEEIMDFQHLVRRVPVTDHVIEYAVKLVHKTRPAAGLAAKETSDYLEWGAGPRASQALILAAKCNALLSGKYSPDIEDVKAVALPVLRHRIIRNFKAEAEGISVDEIIGRLV</sequence>
<dbReference type="InterPro" id="IPR011703">
    <property type="entry name" value="ATPase_AAA-3"/>
</dbReference>
<dbReference type="GO" id="GO:0005524">
    <property type="term" value="F:ATP binding"/>
    <property type="evidence" value="ECO:0007669"/>
    <property type="project" value="UniProtKB-KW"/>
</dbReference>
<dbReference type="GO" id="GO:0016887">
    <property type="term" value="F:ATP hydrolysis activity"/>
    <property type="evidence" value="ECO:0007669"/>
    <property type="project" value="InterPro"/>
</dbReference>
<gene>
    <name evidence="6" type="ORF">ON006_16715</name>
</gene>
<dbReference type="PANTHER" id="PTHR42759">
    <property type="entry name" value="MOXR FAMILY PROTEIN"/>
    <property type="match status" value="1"/>
</dbReference>
<evidence type="ECO:0000259" key="5">
    <source>
        <dbReference type="Pfam" id="PF17863"/>
    </source>
</evidence>
<evidence type="ECO:0000256" key="3">
    <source>
        <dbReference type="ARBA" id="ARBA00061607"/>
    </source>
</evidence>
<dbReference type="InterPro" id="IPR027417">
    <property type="entry name" value="P-loop_NTPase"/>
</dbReference>
<evidence type="ECO:0000256" key="2">
    <source>
        <dbReference type="ARBA" id="ARBA00022840"/>
    </source>
</evidence>
<dbReference type="InterPro" id="IPR050764">
    <property type="entry name" value="CbbQ/NirQ/NorQ/GpvN"/>
</dbReference>
<dbReference type="Pfam" id="PF07726">
    <property type="entry name" value="AAA_3"/>
    <property type="match status" value="1"/>
</dbReference>
<feature type="domain" description="ATPase AAA-3" evidence="4">
    <location>
        <begin position="47"/>
        <end position="176"/>
    </location>
</feature>
<dbReference type="Proteomes" id="UP001164653">
    <property type="component" value="Chromosome"/>
</dbReference>
<dbReference type="RefSeq" id="WP_244822778.1">
    <property type="nucleotide sequence ID" value="NZ_CP112998.1"/>
</dbReference>
<dbReference type="InterPro" id="IPR041628">
    <property type="entry name" value="ChlI/MoxR_AAA_lid"/>
</dbReference>
<evidence type="ECO:0000256" key="1">
    <source>
        <dbReference type="ARBA" id="ARBA00022741"/>
    </source>
</evidence>
<protein>
    <submittedName>
        <fullName evidence="6">MoxR family ATPase</fullName>
    </submittedName>
</protein>
<dbReference type="CDD" id="cd00009">
    <property type="entry name" value="AAA"/>
    <property type="match status" value="1"/>
</dbReference>
<dbReference type="AlphaFoldDB" id="A0A9E8N481"/>
<dbReference type="KEGG" id="dpf:ON006_16715"/>
<dbReference type="PANTHER" id="PTHR42759:SF1">
    <property type="entry name" value="MAGNESIUM-CHELATASE SUBUNIT CHLD"/>
    <property type="match status" value="1"/>
</dbReference>
<evidence type="ECO:0000313" key="6">
    <source>
        <dbReference type="EMBL" id="WAC09395.1"/>
    </source>
</evidence>
<reference evidence="6" key="1">
    <citation type="submission" date="2022-11" db="EMBL/GenBank/DDBJ databases">
        <title>Dyadobacter pollutisoli sp. nov., isolated from plastic dumped soil.</title>
        <authorList>
            <person name="Kim J.M."/>
            <person name="Kim K.R."/>
            <person name="Lee J.K."/>
            <person name="Hao L."/>
            <person name="Jeon C.O."/>
        </authorList>
    </citation>
    <scope>NUCLEOTIDE SEQUENCE</scope>
    <source>
        <strain evidence="6">U1</strain>
    </source>
</reference>
<keyword evidence="1" id="KW-0547">Nucleotide-binding</keyword>
<dbReference type="FunFam" id="3.40.50.300:FF:000640">
    <property type="entry name" value="MoxR family ATPase"/>
    <property type="match status" value="1"/>
</dbReference>
<keyword evidence="2" id="KW-0067">ATP-binding</keyword>
<proteinExistence type="inferred from homology"/>
<dbReference type="EMBL" id="CP112998">
    <property type="protein sequence ID" value="WAC09395.1"/>
    <property type="molecule type" value="Genomic_DNA"/>
</dbReference>
<dbReference type="PIRSF" id="PIRSF002849">
    <property type="entry name" value="AAA_ATPase_chaperone_MoxR_prd"/>
    <property type="match status" value="1"/>
</dbReference>
<name>A0A9E8N481_9BACT</name>
<dbReference type="SUPFAM" id="SSF52540">
    <property type="entry name" value="P-loop containing nucleoside triphosphate hydrolases"/>
    <property type="match status" value="1"/>
</dbReference>
<accession>A0A9E8N481</accession>
<organism evidence="6 7">
    <name type="scientific">Dyadobacter pollutisoli</name>
    <dbReference type="NCBI Taxonomy" id="2910158"/>
    <lineage>
        <taxon>Bacteria</taxon>
        <taxon>Pseudomonadati</taxon>
        <taxon>Bacteroidota</taxon>
        <taxon>Cytophagia</taxon>
        <taxon>Cytophagales</taxon>
        <taxon>Spirosomataceae</taxon>
        <taxon>Dyadobacter</taxon>
    </lineage>
</organism>
<evidence type="ECO:0000313" key="7">
    <source>
        <dbReference type="Proteomes" id="UP001164653"/>
    </source>
</evidence>
<keyword evidence="7" id="KW-1185">Reference proteome</keyword>
<evidence type="ECO:0000259" key="4">
    <source>
        <dbReference type="Pfam" id="PF07726"/>
    </source>
</evidence>
<comment type="similarity">
    <text evidence="3">Belongs to the MoxR family.</text>
</comment>
<dbReference type="Gene3D" id="3.40.50.300">
    <property type="entry name" value="P-loop containing nucleotide triphosphate hydrolases"/>
    <property type="match status" value="1"/>
</dbReference>